<accession>A0A7X5V890</accession>
<sequence length="445" mass="48334">MTKLISHKVLGVAFIGVVVFLLWLTYAFYAKVFTKTVDVELKTSHIGLQLNEHADVKLRGIIVGEVRGVSTDGDEATVRLALKPDQVSEISSAVSARILPKTLFGEKYVALVPPTGQQGTGGRHIRAGDVISRDKTAVGIEIEKVLNDALPLLQAVDPADLNATLNTLATALEGRGTQIAGTLTQLDAYLKKLNPHVPKLMAALVRLTQTADLYGDATPDLVRALRNLTITGNTVVEKEKQLQAFFVDVQRLSTTGDAFLKANEDRVIRLGQVSRPVLDLLERYSPEVPCFLQVMTETAPILNDTFRDGRLNINLELITNQPTPYAPNEKPVYKDQRGPTCVGRNYNHPGAHPGPYTQENPAPYVTGEDGVIGDHHKNQRFPVDLQLNRAMPGFAMDTQGVGTPAEQKVINSVVGPELGVSANDVPDLTTLMVGPLLRGGQVNLR</sequence>
<comment type="caution">
    <text evidence="4">The sequence shown here is derived from an EMBL/GenBank/DDBJ whole genome shotgun (WGS) entry which is preliminary data.</text>
</comment>
<dbReference type="InterPro" id="IPR005693">
    <property type="entry name" value="Mce"/>
</dbReference>
<dbReference type="InterPro" id="IPR024516">
    <property type="entry name" value="Mce_C"/>
</dbReference>
<dbReference type="Pfam" id="PF11887">
    <property type="entry name" value="Mce4_CUP1"/>
    <property type="match status" value="1"/>
</dbReference>
<dbReference type="GO" id="GO:0051701">
    <property type="term" value="P:biological process involved in interaction with host"/>
    <property type="evidence" value="ECO:0007669"/>
    <property type="project" value="TreeGrafter"/>
</dbReference>
<dbReference type="RefSeq" id="WP_167205834.1">
    <property type="nucleotide sequence ID" value="NZ_JAASRO010000001.1"/>
</dbReference>
<keyword evidence="1" id="KW-0812">Transmembrane</keyword>
<reference evidence="4 5" key="1">
    <citation type="submission" date="2020-03" db="EMBL/GenBank/DDBJ databases">
        <title>Sequencing the genomes of 1000 actinobacteria strains.</title>
        <authorList>
            <person name="Klenk H.-P."/>
        </authorList>
    </citation>
    <scope>NUCLEOTIDE SEQUENCE [LARGE SCALE GENOMIC DNA]</scope>
    <source>
        <strain evidence="4 5">DSM 45490</strain>
    </source>
</reference>
<dbReference type="InterPro" id="IPR052336">
    <property type="entry name" value="MlaD_Phospholipid_Transporter"/>
</dbReference>
<feature type="transmembrane region" description="Helical" evidence="1">
    <location>
        <begin position="9"/>
        <end position="29"/>
    </location>
</feature>
<protein>
    <submittedName>
        <fullName evidence="4">Virulence factor Mce-like protein</fullName>
    </submittedName>
</protein>
<evidence type="ECO:0000259" key="3">
    <source>
        <dbReference type="Pfam" id="PF11887"/>
    </source>
</evidence>
<keyword evidence="1" id="KW-1133">Transmembrane helix</keyword>
<keyword evidence="1" id="KW-0472">Membrane</keyword>
<dbReference type="AlphaFoldDB" id="A0A7X5V890"/>
<dbReference type="Proteomes" id="UP000555407">
    <property type="component" value="Unassembled WGS sequence"/>
</dbReference>
<dbReference type="PANTHER" id="PTHR33371">
    <property type="entry name" value="INTERMEMBRANE PHOSPHOLIPID TRANSPORT SYSTEM BINDING PROTEIN MLAD-RELATED"/>
    <property type="match status" value="1"/>
</dbReference>
<name>A0A7X5V890_9ACTN</name>
<feature type="domain" description="Mammalian cell entry C-terminal" evidence="3">
    <location>
        <begin position="122"/>
        <end position="339"/>
    </location>
</feature>
<gene>
    <name evidence="4" type="ORF">BJY22_002177</name>
</gene>
<dbReference type="InterPro" id="IPR003399">
    <property type="entry name" value="Mce/MlaD"/>
</dbReference>
<dbReference type="GO" id="GO:0005576">
    <property type="term" value="C:extracellular region"/>
    <property type="evidence" value="ECO:0007669"/>
    <property type="project" value="TreeGrafter"/>
</dbReference>
<feature type="domain" description="Mce/MlaD" evidence="2">
    <location>
        <begin position="36"/>
        <end position="114"/>
    </location>
</feature>
<dbReference type="PANTHER" id="PTHR33371:SF19">
    <property type="entry name" value="MCE-FAMILY PROTEIN MCE4A"/>
    <property type="match status" value="1"/>
</dbReference>
<evidence type="ECO:0000313" key="5">
    <source>
        <dbReference type="Proteomes" id="UP000555407"/>
    </source>
</evidence>
<dbReference type="Pfam" id="PF02470">
    <property type="entry name" value="MlaD"/>
    <property type="match status" value="1"/>
</dbReference>
<dbReference type="EMBL" id="JAASRO010000001">
    <property type="protein sequence ID" value="NIK56460.1"/>
    <property type="molecule type" value="Genomic_DNA"/>
</dbReference>
<organism evidence="4 5">
    <name type="scientific">Kribbella shirazensis</name>
    <dbReference type="NCBI Taxonomy" id="1105143"/>
    <lineage>
        <taxon>Bacteria</taxon>
        <taxon>Bacillati</taxon>
        <taxon>Actinomycetota</taxon>
        <taxon>Actinomycetes</taxon>
        <taxon>Propionibacteriales</taxon>
        <taxon>Kribbellaceae</taxon>
        <taxon>Kribbella</taxon>
    </lineage>
</organism>
<keyword evidence="5" id="KW-1185">Reference proteome</keyword>
<evidence type="ECO:0000256" key="1">
    <source>
        <dbReference type="SAM" id="Phobius"/>
    </source>
</evidence>
<proteinExistence type="predicted"/>
<evidence type="ECO:0000259" key="2">
    <source>
        <dbReference type="Pfam" id="PF02470"/>
    </source>
</evidence>
<evidence type="ECO:0000313" key="4">
    <source>
        <dbReference type="EMBL" id="NIK56460.1"/>
    </source>
</evidence>
<dbReference type="NCBIfam" id="TIGR00996">
    <property type="entry name" value="Mtu_fam_mce"/>
    <property type="match status" value="1"/>
</dbReference>